<feature type="domain" description="Staygreen protein" evidence="2">
    <location>
        <begin position="4"/>
        <end position="147"/>
    </location>
</feature>
<dbReference type="PANTHER" id="PTHR31750">
    <property type="entry name" value="PROTEIN STAY-GREEN 1, CHLOROPLASTIC-RELATED"/>
    <property type="match status" value="1"/>
</dbReference>
<evidence type="ECO:0000313" key="4">
    <source>
        <dbReference type="Proteomes" id="UP000031829"/>
    </source>
</evidence>
<evidence type="ECO:0000313" key="3">
    <source>
        <dbReference type="EMBL" id="AJI20881.1"/>
    </source>
</evidence>
<reference evidence="3 4" key="1">
    <citation type="journal article" date="2015" name="Genome Announc.">
        <title>Complete genome sequences for 35 biothreat assay-relevant bacillus species.</title>
        <authorList>
            <person name="Johnson S.L."/>
            <person name="Daligault H.E."/>
            <person name="Davenport K.W."/>
            <person name="Jaissle J."/>
            <person name="Frey K.G."/>
            <person name="Ladner J.T."/>
            <person name="Broomall S.M."/>
            <person name="Bishop-Lilly K.A."/>
            <person name="Bruce D.C."/>
            <person name="Gibbons H.S."/>
            <person name="Coyne S.R."/>
            <person name="Lo C.C."/>
            <person name="Meincke L."/>
            <person name="Munk A.C."/>
            <person name="Koroleva G.I."/>
            <person name="Rosenzweig C.N."/>
            <person name="Palacios G.F."/>
            <person name="Redden C.L."/>
            <person name="Minogue T.D."/>
            <person name="Chain P.S."/>
        </authorList>
    </citation>
    <scope>NUCLEOTIDE SEQUENCE [LARGE SCALE GENOMIC DNA]</scope>
    <source>
        <strain evidence="4">ATCC 14581 / DSM 32 / JCM 2506 / NBRC 15308 / NCIMB 9376 / NCTC 10342 / NRRL B-14308 / VKM B-512</strain>
    </source>
</reference>
<dbReference type="Proteomes" id="UP000031829">
    <property type="component" value="Chromosome"/>
</dbReference>
<dbReference type="KEGG" id="bmeg:BG04_3295"/>
<sequence length="149" mass="17622">MSAFNPQQFSVTYRQGSTPTFPFIGRRYTLTHSEQTDDLFLWIDEKFAVDQLNEQRNELFAEWLHKDGVDTLYVYVFIGNEQTEKSVQAIRHAIFKQEMPYLLKALRYGDATFFNAHPALDRSPIYVHFHSSDKDFHSIRYFQTPSHYA</sequence>
<keyword evidence="1" id="KW-0809">Transit peptide</keyword>
<dbReference type="PATRIC" id="fig|592022.4.peg.930"/>
<dbReference type="RefSeq" id="WP_013082016.1">
    <property type="nucleotide sequence ID" value="NZ_CP009920.1"/>
</dbReference>
<dbReference type="Pfam" id="PF12638">
    <property type="entry name" value="Staygreen"/>
    <property type="match status" value="1"/>
</dbReference>
<proteinExistence type="predicted"/>
<dbReference type="PANTHER" id="PTHR31750:SF4">
    <property type="entry name" value="LP06106P"/>
    <property type="match status" value="1"/>
</dbReference>
<dbReference type="EMBL" id="CP009920">
    <property type="protein sequence ID" value="AJI20881.1"/>
    <property type="molecule type" value="Genomic_DNA"/>
</dbReference>
<name>A0A0B6ABH1_PRIM2</name>
<dbReference type="HOGENOM" id="CLU_073517_2_0_9"/>
<evidence type="ECO:0000256" key="1">
    <source>
        <dbReference type="ARBA" id="ARBA00022946"/>
    </source>
</evidence>
<accession>A0A0B6ABH1</accession>
<protein>
    <submittedName>
        <fullName evidence="3">Staygreen family protein</fullName>
    </submittedName>
</protein>
<dbReference type="AlphaFoldDB" id="A0A0B6ABH1"/>
<dbReference type="InterPro" id="IPR024438">
    <property type="entry name" value="Staygreen"/>
</dbReference>
<dbReference type="GeneID" id="93641356"/>
<gene>
    <name evidence="3" type="ORF">BG04_3295</name>
</gene>
<organism evidence="3 4">
    <name type="scientific">Priestia megaterium (strain ATCC 14581 / DSM 32 / CCUG 1817 / JCM 2506 / NBRC 15308 / NCIMB 9376 / NCTC 10342 / NRRL B-14308 / VKM B-512 / Ford 19)</name>
    <name type="common">Bacillus megaterium</name>
    <dbReference type="NCBI Taxonomy" id="1348623"/>
    <lineage>
        <taxon>Bacteria</taxon>
        <taxon>Bacillati</taxon>
        <taxon>Bacillota</taxon>
        <taxon>Bacilli</taxon>
        <taxon>Bacillales</taxon>
        <taxon>Bacillaceae</taxon>
        <taxon>Priestia</taxon>
    </lineage>
</organism>
<evidence type="ECO:0000259" key="2">
    <source>
        <dbReference type="Pfam" id="PF12638"/>
    </source>
</evidence>